<dbReference type="Pfam" id="PF08742">
    <property type="entry name" value="C8"/>
    <property type="match status" value="1"/>
</dbReference>
<evidence type="ECO:0000313" key="4">
    <source>
        <dbReference type="Proteomes" id="UP001152795"/>
    </source>
</evidence>
<keyword evidence="4" id="KW-1185">Reference proteome</keyword>
<name>A0A7D9J058_PARCT</name>
<dbReference type="AlphaFoldDB" id="A0A7D9J058"/>
<dbReference type="InterPro" id="IPR002919">
    <property type="entry name" value="TIL_dom"/>
</dbReference>
<reference evidence="3" key="1">
    <citation type="submission" date="2020-04" db="EMBL/GenBank/DDBJ databases">
        <authorList>
            <person name="Alioto T."/>
            <person name="Alioto T."/>
            <person name="Gomez Garrido J."/>
        </authorList>
    </citation>
    <scope>NUCLEOTIDE SEQUENCE</scope>
    <source>
        <strain evidence="3">A484AB</strain>
    </source>
</reference>
<comment type="caution">
    <text evidence="3">The sequence shown here is derived from an EMBL/GenBank/DDBJ whole genome shotgun (WGS) entry which is preliminary data.</text>
</comment>
<dbReference type="Pfam" id="PF00094">
    <property type="entry name" value="VWD"/>
    <property type="match status" value="1"/>
</dbReference>
<dbReference type="InterPro" id="IPR001846">
    <property type="entry name" value="VWF_type-D"/>
</dbReference>
<dbReference type="Gene3D" id="2.10.25.10">
    <property type="entry name" value="Laminin"/>
    <property type="match status" value="1"/>
</dbReference>
<dbReference type="SUPFAM" id="SSF57567">
    <property type="entry name" value="Serine protease inhibitors"/>
    <property type="match status" value="1"/>
</dbReference>
<dbReference type="InterPro" id="IPR014853">
    <property type="entry name" value="VWF/SSPO/ZAN-like_Cys-rich_dom"/>
</dbReference>
<evidence type="ECO:0000256" key="1">
    <source>
        <dbReference type="ARBA" id="ARBA00023157"/>
    </source>
</evidence>
<dbReference type="EMBL" id="CACRXK020010258">
    <property type="protein sequence ID" value="CAB4019005.1"/>
    <property type="molecule type" value="Genomic_DNA"/>
</dbReference>
<evidence type="ECO:0000313" key="3">
    <source>
        <dbReference type="EMBL" id="CAB4019005.1"/>
    </source>
</evidence>
<dbReference type="Proteomes" id="UP001152795">
    <property type="component" value="Unassembled WGS sequence"/>
</dbReference>
<dbReference type="SMART" id="SM00832">
    <property type="entry name" value="C8"/>
    <property type="match status" value="1"/>
</dbReference>
<accession>A0A7D9J058</accession>
<dbReference type="PANTHER" id="PTHR11339">
    <property type="entry name" value="EXTRACELLULAR MATRIX GLYCOPROTEIN RELATED"/>
    <property type="match status" value="1"/>
</dbReference>
<dbReference type="CDD" id="cd19941">
    <property type="entry name" value="TIL"/>
    <property type="match status" value="1"/>
</dbReference>
<keyword evidence="2" id="KW-0325">Glycoprotein</keyword>
<dbReference type="InterPro" id="IPR050780">
    <property type="entry name" value="Mucin_vWF_Thrombospondin_sf"/>
</dbReference>
<dbReference type="Pfam" id="PF01826">
    <property type="entry name" value="TIL"/>
    <property type="match status" value="1"/>
</dbReference>
<sequence>MPWVYYDFTGIVVDRSSSLMTRVTSDIGVEVTWDGISRVYVTVQNYWSSKTKGLCGNFNKNQDDDFTTSEKNVETDVALFGESWKLDPSCKSVAKDLPHPCTVQVQRASEAERMCNILKRNPFTKCHHVVNPDEGYLHSCTYDVCGCQDGTKCLCSAIASYTHDCARHGVEIEWRNPSVLPECSIHCGIADQSYRECGSSCYKKCRDLSMNTDCSDECSAGCFCPKGSILNEDDICIPISECSCYYKGKEYKPNSVITPNRCTQW</sequence>
<dbReference type="GO" id="GO:0005615">
    <property type="term" value="C:extracellular space"/>
    <property type="evidence" value="ECO:0007669"/>
    <property type="project" value="TreeGrafter"/>
</dbReference>
<dbReference type="OrthoDB" id="160294at2759"/>
<gene>
    <name evidence="3" type="ORF">PACLA_8A023285</name>
</gene>
<proteinExistence type="predicted"/>
<organism evidence="3 4">
    <name type="scientific">Paramuricea clavata</name>
    <name type="common">Red gorgonian</name>
    <name type="synonym">Violescent sea-whip</name>
    <dbReference type="NCBI Taxonomy" id="317549"/>
    <lineage>
        <taxon>Eukaryota</taxon>
        <taxon>Metazoa</taxon>
        <taxon>Cnidaria</taxon>
        <taxon>Anthozoa</taxon>
        <taxon>Octocorallia</taxon>
        <taxon>Malacalcyonacea</taxon>
        <taxon>Plexauridae</taxon>
        <taxon>Paramuricea</taxon>
    </lineage>
</organism>
<dbReference type="FunFam" id="2.10.25.10:FF:000055">
    <property type="entry name" value="alpha-tectorin isoform X1"/>
    <property type="match status" value="1"/>
</dbReference>
<evidence type="ECO:0000256" key="2">
    <source>
        <dbReference type="ARBA" id="ARBA00023180"/>
    </source>
</evidence>
<dbReference type="PROSITE" id="PS51233">
    <property type="entry name" value="VWFD"/>
    <property type="match status" value="1"/>
</dbReference>
<keyword evidence="1" id="KW-1015">Disulfide bond</keyword>
<protein>
    <submittedName>
        <fullName evidence="3">Uncharacterized protein</fullName>
    </submittedName>
</protein>
<dbReference type="InterPro" id="IPR036084">
    <property type="entry name" value="Ser_inhib-like_sf"/>
</dbReference>
<dbReference type="PANTHER" id="PTHR11339:SF386">
    <property type="entry name" value="HEMOLECTIN, ISOFORM A"/>
    <property type="match status" value="1"/>
</dbReference>
<dbReference type="GO" id="GO:0031012">
    <property type="term" value="C:extracellular matrix"/>
    <property type="evidence" value="ECO:0007669"/>
    <property type="project" value="TreeGrafter"/>
</dbReference>